<keyword evidence="2" id="KW-1185">Reference proteome</keyword>
<comment type="caution">
    <text evidence="1">The sequence shown here is derived from an EMBL/GenBank/DDBJ whole genome shotgun (WGS) entry which is preliminary data.</text>
</comment>
<accession>A0AAD7F584</accession>
<dbReference type="Proteomes" id="UP001218218">
    <property type="component" value="Unassembled WGS sequence"/>
</dbReference>
<evidence type="ECO:0000313" key="1">
    <source>
        <dbReference type="EMBL" id="KAJ7369114.1"/>
    </source>
</evidence>
<organism evidence="1 2">
    <name type="scientific">Mycena albidolilacea</name>
    <dbReference type="NCBI Taxonomy" id="1033008"/>
    <lineage>
        <taxon>Eukaryota</taxon>
        <taxon>Fungi</taxon>
        <taxon>Dikarya</taxon>
        <taxon>Basidiomycota</taxon>
        <taxon>Agaricomycotina</taxon>
        <taxon>Agaricomycetes</taxon>
        <taxon>Agaricomycetidae</taxon>
        <taxon>Agaricales</taxon>
        <taxon>Marasmiineae</taxon>
        <taxon>Mycenaceae</taxon>
        <taxon>Mycena</taxon>
    </lineage>
</organism>
<evidence type="ECO:0000313" key="2">
    <source>
        <dbReference type="Proteomes" id="UP001218218"/>
    </source>
</evidence>
<dbReference type="EMBL" id="JARIHO010000001">
    <property type="protein sequence ID" value="KAJ7369114.1"/>
    <property type="molecule type" value="Genomic_DNA"/>
</dbReference>
<proteinExistence type="predicted"/>
<gene>
    <name evidence="1" type="ORF">DFH08DRAFT_796908</name>
</gene>
<dbReference type="AlphaFoldDB" id="A0AAD7F584"/>
<sequence length="110" mass="11863">MFATATFVQYSGSHLSIKIVREPDNQWQRAAAVYGISGDKLSRQHSVLSGNDSGIESQHFSDPSVALAKRILSDESGYLKLNTDDSSTTLSLNTPVVTIIPPSVFFCVGS</sequence>
<name>A0AAD7F584_9AGAR</name>
<protein>
    <submittedName>
        <fullName evidence="1">Uncharacterized protein</fullName>
    </submittedName>
</protein>
<reference evidence="1" key="1">
    <citation type="submission" date="2023-03" db="EMBL/GenBank/DDBJ databases">
        <title>Massive genome expansion in bonnet fungi (Mycena s.s.) driven by repeated elements and novel gene families across ecological guilds.</title>
        <authorList>
            <consortium name="Lawrence Berkeley National Laboratory"/>
            <person name="Harder C.B."/>
            <person name="Miyauchi S."/>
            <person name="Viragh M."/>
            <person name="Kuo A."/>
            <person name="Thoen E."/>
            <person name="Andreopoulos B."/>
            <person name="Lu D."/>
            <person name="Skrede I."/>
            <person name="Drula E."/>
            <person name="Henrissat B."/>
            <person name="Morin E."/>
            <person name="Kohler A."/>
            <person name="Barry K."/>
            <person name="LaButti K."/>
            <person name="Morin E."/>
            <person name="Salamov A."/>
            <person name="Lipzen A."/>
            <person name="Mereny Z."/>
            <person name="Hegedus B."/>
            <person name="Baldrian P."/>
            <person name="Stursova M."/>
            <person name="Weitz H."/>
            <person name="Taylor A."/>
            <person name="Grigoriev I.V."/>
            <person name="Nagy L.G."/>
            <person name="Martin F."/>
            <person name="Kauserud H."/>
        </authorList>
    </citation>
    <scope>NUCLEOTIDE SEQUENCE</scope>
    <source>
        <strain evidence="1">CBHHK002</strain>
    </source>
</reference>